<evidence type="ECO:0000313" key="2">
    <source>
        <dbReference type="Proteomes" id="UP000556620"/>
    </source>
</evidence>
<sequence>MQAGNPREREASIVLVGDFDPLLLVPQWFINNKLLPEEDAVDNVAIEIVYKDLTRFTLPNITVEIQPSRVVLRSDRESLDFMIVDLAVGILTILNKVQITALGLNVFEDYEFEDNAVWNEVGDILAPKGVWSEILPETPKAGLQNLQIQIRKPIRERGVYNFNVSWLERHGWTRFQTNDHYESGQKPVDGNGLPLKGVSFEKFDPVKLISAGWDSRKEFHLRAVQTLIARAEKEVADGRR</sequence>
<comment type="caution">
    <text evidence="1">The sequence shown here is derived from an EMBL/GenBank/DDBJ whole genome shotgun (WGS) entry which is preliminary data.</text>
</comment>
<dbReference type="Proteomes" id="UP000556620">
    <property type="component" value="Unassembled WGS sequence"/>
</dbReference>
<name>A0A7W2JFL9_9PSED</name>
<reference evidence="1 2" key="1">
    <citation type="submission" date="2020-07" db="EMBL/GenBank/DDBJ databases">
        <title>Diversity of carbapenemase encoding genes among Pseudomonas putida group clinical isolates in a tertiary Brazilian hospital.</title>
        <authorList>
            <person name="Alberto-Lei F."/>
            <person name="Nodari C.S."/>
            <person name="Streling A.P."/>
            <person name="Paulino J.T."/>
            <person name="Bessa-Neto F.O."/>
            <person name="Cayo R."/>
            <person name="Gales A.C."/>
        </authorList>
    </citation>
    <scope>NUCLEOTIDE SEQUENCE [LARGE SCALE GENOMIC DNA]</scope>
    <source>
        <strain evidence="1 2">14535</strain>
    </source>
</reference>
<protein>
    <submittedName>
        <fullName evidence="1">Uncharacterized protein</fullName>
    </submittedName>
</protein>
<gene>
    <name evidence="1" type="ORF">H4C44_02570</name>
</gene>
<organism evidence="1 2">
    <name type="scientific">Pseudomonas juntendi</name>
    <dbReference type="NCBI Taxonomy" id="2666183"/>
    <lineage>
        <taxon>Bacteria</taxon>
        <taxon>Pseudomonadati</taxon>
        <taxon>Pseudomonadota</taxon>
        <taxon>Gammaproteobacteria</taxon>
        <taxon>Pseudomonadales</taxon>
        <taxon>Pseudomonadaceae</taxon>
        <taxon>Pseudomonas</taxon>
    </lineage>
</organism>
<proteinExistence type="predicted"/>
<dbReference type="AlphaFoldDB" id="A0A7W2JFL9"/>
<dbReference type="RefSeq" id="WP_182366158.1">
    <property type="nucleotide sequence ID" value="NZ_JACGCU010000003.1"/>
</dbReference>
<dbReference type="EMBL" id="JACGCU010000003">
    <property type="protein sequence ID" value="MBA6058062.1"/>
    <property type="molecule type" value="Genomic_DNA"/>
</dbReference>
<evidence type="ECO:0000313" key="1">
    <source>
        <dbReference type="EMBL" id="MBA6058062.1"/>
    </source>
</evidence>
<accession>A0A7W2JFL9</accession>